<name>A0ABT8KND3_9BACT</name>
<dbReference type="Proteomes" id="UP001172082">
    <property type="component" value="Unassembled WGS sequence"/>
</dbReference>
<organism evidence="5 6">
    <name type="scientific">Splendidivirga corallicola</name>
    <dbReference type="NCBI Taxonomy" id="3051826"/>
    <lineage>
        <taxon>Bacteria</taxon>
        <taxon>Pseudomonadati</taxon>
        <taxon>Bacteroidota</taxon>
        <taxon>Cytophagia</taxon>
        <taxon>Cytophagales</taxon>
        <taxon>Splendidivirgaceae</taxon>
        <taxon>Splendidivirga</taxon>
    </lineage>
</organism>
<gene>
    <name evidence="5" type="ORF">QQ008_06725</name>
</gene>
<reference evidence="5" key="1">
    <citation type="submission" date="2023-06" db="EMBL/GenBank/DDBJ databases">
        <title>Genomic of Parafulvivirga corallium.</title>
        <authorList>
            <person name="Wang G."/>
        </authorList>
    </citation>
    <scope>NUCLEOTIDE SEQUENCE</scope>
    <source>
        <strain evidence="5">BMA10</strain>
    </source>
</reference>
<evidence type="ECO:0000256" key="3">
    <source>
        <dbReference type="SAM" id="Phobius"/>
    </source>
</evidence>
<evidence type="ECO:0000256" key="2">
    <source>
        <dbReference type="ARBA" id="ARBA00023157"/>
    </source>
</evidence>
<protein>
    <recommendedName>
        <fullName evidence="4">LamG-like jellyroll fold domain-containing protein</fullName>
    </recommendedName>
</protein>
<comment type="caution">
    <text evidence="5">The sequence shown here is derived from an EMBL/GenBank/DDBJ whole genome shotgun (WGS) entry which is preliminary data.</text>
</comment>
<accession>A0ABT8KND3</accession>
<dbReference type="Pfam" id="PF13385">
    <property type="entry name" value="Laminin_G_3"/>
    <property type="match status" value="1"/>
</dbReference>
<keyword evidence="6" id="KW-1185">Reference proteome</keyword>
<evidence type="ECO:0000313" key="6">
    <source>
        <dbReference type="Proteomes" id="UP001172082"/>
    </source>
</evidence>
<evidence type="ECO:0000313" key="5">
    <source>
        <dbReference type="EMBL" id="MDN5201045.1"/>
    </source>
</evidence>
<keyword evidence="1" id="KW-0732">Signal</keyword>
<keyword evidence="2" id="KW-1015">Disulfide bond</keyword>
<dbReference type="RefSeq" id="WP_346751073.1">
    <property type="nucleotide sequence ID" value="NZ_JAUJEA010000002.1"/>
</dbReference>
<keyword evidence="3" id="KW-1133">Transmembrane helix</keyword>
<dbReference type="PANTHER" id="PTHR35807:SF1">
    <property type="entry name" value="TRANSCRIPTIONAL REGULATOR REDD"/>
    <property type="match status" value="1"/>
</dbReference>
<dbReference type="PANTHER" id="PTHR35807">
    <property type="entry name" value="TRANSCRIPTIONAL REGULATOR REDD-RELATED"/>
    <property type="match status" value="1"/>
</dbReference>
<dbReference type="Gene3D" id="2.60.120.200">
    <property type="match status" value="1"/>
</dbReference>
<feature type="transmembrane region" description="Helical" evidence="3">
    <location>
        <begin position="468"/>
        <end position="486"/>
    </location>
</feature>
<dbReference type="EMBL" id="JAUJEA010000002">
    <property type="protein sequence ID" value="MDN5201045.1"/>
    <property type="molecule type" value="Genomic_DNA"/>
</dbReference>
<dbReference type="InterPro" id="IPR013320">
    <property type="entry name" value="ConA-like_dom_sf"/>
</dbReference>
<dbReference type="InterPro" id="IPR006558">
    <property type="entry name" value="LamG-like"/>
</dbReference>
<evidence type="ECO:0000259" key="4">
    <source>
        <dbReference type="SMART" id="SM00560"/>
    </source>
</evidence>
<dbReference type="SUPFAM" id="SSF49899">
    <property type="entry name" value="Concanavalin A-like lectins/glucanases"/>
    <property type="match status" value="1"/>
</dbReference>
<feature type="domain" description="LamG-like jellyroll fold" evidence="4">
    <location>
        <begin position="328"/>
        <end position="450"/>
    </location>
</feature>
<dbReference type="InterPro" id="IPR051677">
    <property type="entry name" value="AfsR-DnrI-RedD_regulator"/>
</dbReference>
<dbReference type="SMART" id="SM00560">
    <property type="entry name" value="LamGL"/>
    <property type="match status" value="1"/>
</dbReference>
<keyword evidence="3" id="KW-0472">Membrane</keyword>
<keyword evidence="3" id="KW-0812">Transmembrane</keyword>
<proteinExistence type="predicted"/>
<sequence length="764" mass="87108">MAQYCLDDYCYLGSTNFQNIRSELNKGYRAFRGKASDFTDINLKILESFLRSNPEEIVSLFVEDVSENFNQKLETLGLWPLVYRKGSLQSGLELQLDSQQRLFVFSVDSSQQFLNFDQYGSWLIHHSDDTTTTPFSDTPKSLIVLHDQWVEEGNIGQEKQLKRLDNIINHSGKLPNFMFTKKPEVFKDYFDSLNSVGWFRAIALENGKKLSKVYWKNLPLVSTGKVHLKNNNISPEKKGYWFSPDLVRFNLANSETVKIFEAYRYDLSDGLKFFLDFQNGTDNNVDVGSRSISSNVEIIEDEERGLCAKFNGNGSYIDLGHLSEVRFETITVSAWIKPTKLDGNRSIVGKGEAFSAKCRDGLMLFTTPDIRDHVGENASVKLNEWQHLAFVYSENREILFYINGELVGSTEASEMEYTHQSLLVGTNLWDEYYAGLMDDLKIWSRALSDEEIKKIYDTTPEDGTRDSAIWYIAGILLASSIAFFIYRKTRSDTVREIDTIANKHFPPQIDKAVLRRPGASGTSLTLFGGFKLMNSRGEDLTPQFSPRRKELFTLILLNSIKDAGITSNKMAQILWPGHTQESVKNNRSTLMHRIREILSDNTGISIDYTDKKWKVSWNEDVHVDLAQYYQLTPFISRTDQNGIKKKHDALKTILAILNNGQFLPAMDLEWLDTPKSALHDEILDLLLPLLGSDLFGDEPEIQLEISDALLLVDPLSEPAIETKIKVLVTQGKHALAKETLDHYQKVYQSTYGEPSQKTFADIFK</sequence>
<evidence type="ECO:0000256" key="1">
    <source>
        <dbReference type="ARBA" id="ARBA00022729"/>
    </source>
</evidence>